<gene>
    <name evidence="1" type="ORF">RO1_38360</name>
</gene>
<dbReference type="Proteomes" id="UP000008953">
    <property type="component" value="Chromosome"/>
</dbReference>
<dbReference type="EMBL" id="FP929050">
    <property type="protein sequence ID" value="CBL14061.1"/>
    <property type="molecule type" value="Genomic_DNA"/>
</dbReference>
<accession>D4L371</accession>
<evidence type="ECO:0000313" key="2">
    <source>
        <dbReference type="Proteomes" id="UP000008953"/>
    </source>
</evidence>
<dbReference type="AlphaFoldDB" id="D4L371"/>
<sequence length="23" mass="2817">MRHEKIVEQFLIYYKYEGKGVSV</sequence>
<evidence type="ECO:0000313" key="1">
    <source>
        <dbReference type="EMBL" id="CBL14061.1"/>
    </source>
</evidence>
<proteinExistence type="predicted"/>
<reference evidence="1 2" key="1">
    <citation type="submission" date="2010-03" db="EMBL/GenBank/DDBJ databases">
        <title>The genome sequence of Roseburia intestinalis XB6B4.</title>
        <authorList>
            <consortium name="metaHIT consortium -- http://www.metahit.eu/"/>
            <person name="Pajon A."/>
            <person name="Turner K."/>
            <person name="Parkhill J."/>
            <person name="Bernalier A."/>
        </authorList>
    </citation>
    <scope>NUCLEOTIDE SEQUENCE [LARGE SCALE GENOMIC DNA]</scope>
    <source>
        <strain evidence="1 2">XB6B4</strain>
    </source>
</reference>
<reference evidence="1 2" key="2">
    <citation type="submission" date="2010-03" db="EMBL/GenBank/DDBJ databases">
        <authorList>
            <person name="Pajon A."/>
        </authorList>
    </citation>
    <scope>NUCLEOTIDE SEQUENCE [LARGE SCALE GENOMIC DNA]</scope>
    <source>
        <strain evidence="1 2">XB6B4</strain>
    </source>
</reference>
<name>D4L371_9FIRM</name>
<protein>
    <submittedName>
        <fullName evidence="1">Uncharacterized protein</fullName>
    </submittedName>
</protein>
<dbReference type="KEGG" id="rix:RO1_38360"/>
<dbReference type="HOGENOM" id="CLU_3423088_0_0_9"/>
<organism evidence="1 2">
    <name type="scientific">Roseburia intestinalis XB6B4</name>
    <dbReference type="NCBI Taxonomy" id="718255"/>
    <lineage>
        <taxon>Bacteria</taxon>
        <taxon>Bacillati</taxon>
        <taxon>Bacillota</taxon>
        <taxon>Clostridia</taxon>
        <taxon>Lachnospirales</taxon>
        <taxon>Lachnospiraceae</taxon>
        <taxon>Roseburia</taxon>
    </lineage>
</organism>